<sequence>MDAKAGAALPHEYHDFEPYCRWEREDERETLVMHLPEFRKENLKVVINNAGLLRITGQRHVAEGRWSRFKKEIEVPKHCKEDEIKAKFMGDFLYITMPKKVTLSTTNDHKTIRKMPTEFNQSRVQTEEKPTRDDAVNQVTGKDAFQEPVVAGTTTAMATIPKEPTRDDVVNQVTGKGTLQEPVVAGTTTAMASGLPSVMVSRRALVFAAGVTVAAVVFVLGCLVAYGIYGRSNDGN</sequence>
<dbReference type="GO" id="GO:0006952">
    <property type="term" value="P:defense response"/>
    <property type="evidence" value="ECO:0007669"/>
    <property type="project" value="UniProtKB-KW"/>
</dbReference>
<dbReference type="GO" id="GO:0005886">
    <property type="term" value="C:plasma membrane"/>
    <property type="evidence" value="ECO:0007669"/>
    <property type="project" value="UniProtKB-SubCell"/>
</dbReference>
<evidence type="ECO:0000256" key="3">
    <source>
        <dbReference type="ARBA" id="ARBA00022821"/>
    </source>
</evidence>
<evidence type="ECO:0000259" key="7">
    <source>
        <dbReference type="PROSITE" id="PS01031"/>
    </source>
</evidence>
<keyword evidence="6" id="KW-0472">Membrane</keyword>
<proteinExistence type="inferred from homology"/>
<evidence type="ECO:0000313" key="9">
    <source>
        <dbReference type="Proteomes" id="UP001370490"/>
    </source>
</evidence>
<keyword evidence="2" id="KW-1003">Cell membrane</keyword>
<gene>
    <name evidence="8" type="ORF">RJ641_025281</name>
</gene>
<keyword evidence="6" id="KW-1133">Transmembrane helix</keyword>
<dbReference type="PROSITE" id="PS01031">
    <property type="entry name" value="SHSP"/>
    <property type="match status" value="1"/>
</dbReference>
<feature type="domain" description="SHSP" evidence="7">
    <location>
        <begin position="10"/>
        <end position="118"/>
    </location>
</feature>
<evidence type="ECO:0000256" key="4">
    <source>
        <dbReference type="PROSITE-ProRule" id="PRU00285"/>
    </source>
</evidence>
<dbReference type="Proteomes" id="UP001370490">
    <property type="component" value="Unassembled WGS sequence"/>
</dbReference>
<accession>A0AAN8W6L4</accession>
<comment type="caution">
    <text evidence="8">The sequence shown here is derived from an EMBL/GenBank/DDBJ whole genome shotgun (WGS) entry which is preliminary data.</text>
</comment>
<dbReference type="InterPro" id="IPR002068">
    <property type="entry name" value="A-crystallin/Hsp20_dom"/>
</dbReference>
<dbReference type="EMBL" id="JBAMMX010000003">
    <property type="protein sequence ID" value="KAK6944179.1"/>
    <property type="molecule type" value="Genomic_DNA"/>
</dbReference>
<evidence type="ECO:0000256" key="5">
    <source>
        <dbReference type="RuleBase" id="RU003616"/>
    </source>
</evidence>
<name>A0AAN8W6L4_9MAGN</name>
<comment type="similarity">
    <text evidence="4 5">Belongs to the small heat shock protein (HSP20) family.</text>
</comment>
<dbReference type="Gene3D" id="2.60.40.790">
    <property type="match status" value="1"/>
</dbReference>
<dbReference type="CDD" id="cd00298">
    <property type="entry name" value="ACD_sHsps_p23-like"/>
    <property type="match status" value="1"/>
</dbReference>
<feature type="transmembrane region" description="Helical" evidence="6">
    <location>
        <begin position="204"/>
        <end position="229"/>
    </location>
</feature>
<keyword evidence="3" id="KW-0611">Plant defense</keyword>
<evidence type="ECO:0000313" key="8">
    <source>
        <dbReference type="EMBL" id="KAK6944179.1"/>
    </source>
</evidence>
<evidence type="ECO:0000256" key="1">
    <source>
        <dbReference type="ARBA" id="ARBA00004162"/>
    </source>
</evidence>
<dbReference type="AlphaFoldDB" id="A0AAN8W6L4"/>
<dbReference type="SUPFAM" id="SSF49764">
    <property type="entry name" value="HSP20-like chaperones"/>
    <property type="match status" value="1"/>
</dbReference>
<dbReference type="GO" id="GO:0034605">
    <property type="term" value="P:cellular response to heat"/>
    <property type="evidence" value="ECO:0007669"/>
    <property type="project" value="TreeGrafter"/>
</dbReference>
<evidence type="ECO:0000256" key="2">
    <source>
        <dbReference type="ARBA" id="ARBA00022475"/>
    </source>
</evidence>
<reference evidence="8 9" key="1">
    <citation type="submission" date="2023-12" db="EMBL/GenBank/DDBJ databases">
        <title>A high-quality genome assembly for Dillenia turbinata (Dilleniales).</title>
        <authorList>
            <person name="Chanderbali A."/>
        </authorList>
    </citation>
    <scope>NUCLEOTIDE SEQUENCE [LARGE SCALE GENOMIC DNA]</scope>
    <source>
        <strain evidence="8">LSX21</strain>
        <tissue evidence="8">Leaf</tissue>
    </source>
</reference>
<comment type="subcellular location">
    <subcellularLocation>
        <location evidence="1">Cell membrane</location>
        <topology evidence="1">Single-pass membrane protein</topology>
    </subcellularLocation>
</comment>
<dbReference type="PANTHER" id="PTHR43670">
    <property type="entry name" value="HEAT SHOCK PROTEIN 26"/>
    <property type="match status" value="1"/>
</dbReference>
<evidence type="ECO:0000256" key="6">
    <source>
        <dbReference type="SAM" id="Phobius"/>
    </source>
</evidence>
<organism evidence="8 9">
    <name type="scientific">Dillenia turbinata</name>
    <dbReference type="NCBI Taxonomy" id="194707"/>
    <lineage>
        <taxon>Eukaryota</taxon>
        <taxon>Viridiplantae</taxon>
        <taxon>Streptophyta</taxon>
        <taxon>Embryophyta</taxon>
        <taxon>Tracheophyta</taxon>
        <taxon>Spermatophyta</taxon>
        <taxon>Magnoliopsida</taxon>
        <taxon>eudicotyledons</taxon>
        <taxon>Gunneridae</taxon>
        <taxon>Pentapetalae</taxon>
        <taxon>Dilleniales</taxon>
        <taxon>Dilleniaceae</taxon>
        <taxon>Dillenia</taxon>
    </lineage>
</organism>
<protein>
    <submittedName>
        <fullName evidence="8">Alpha crystallin/Hsp20 domain</fullName>
    </submittedName>
</protein>
<dbReference type="InterPro" id="IPR008978">
    <property type="entry name" value="HSP20-like_chaperone"/>
</dbReference>
<dbReference type="Pfam" id="PF00011">
    <property type="entry name" value="HSP20"/>
    <property type="match status" value="1"/>
</dbReference>
<dbReference type="PANTHER" id="PTHR43670:SF118">
    <property type="entry name" value="HSP20_ALPHA CRYSTALLIN FAMILY PROTEIN"/>
    <property type="match status" value="1"/>
</dbReference>
<keyword evidence="9" id="KW-1185">Reference proteome</keyword>
<keyword evidence="6" id="KW-0812">Transmembrane</keyword>